<dbReference type="PANTHER" id="PTHR36304:SF4">
    <property type="entry name" value="DUF4388 DOMAIN-CONTAINING PROTEIN"/>
    <property type="match status" value="1"/>
</dbReference>
<dbReference type="PANTHER" id="PTHR36304">
    <property type="entry name" value="DOMAIN GTPASE-ACTIVATING PROTEIN, PUTATIVE-RELATED-RELATED"/>
    <property type="match status" value="1"/>
</dbReference>
<dbReference type="Proteomes" id="UP000886289">
    <property type="component" value="Unassembled WGS sequence"/>
</dbReference>
<reference evidence="3" key="1">
    <citation type="journal article" date="2020" name="mSystems">
        <title>Genome- and Community-Level Interaction Insights into Carbon Utilization and Element Cycling Functions of Hydrothermarchaeota in Hydrothermal Sediment.</title>
        <authorList>
            <person name="Zhou Z."/>
            <person name="Liu Y."/>
            <person name="Xu W."/>
            <person name="Pan J."/>
            <person name="Luo Z.H."/>
            <person name="Li M."/>
        </authorList>
    </citation>
    <scope>NUCLEOTIDE SEQUENCE [LARGE SCALE GENOMIC DNA]</scope>
    <source>
        <strain evidence="3">HyVt-233</strain>
    </source>
</reference>
<dbReference type="InterPro" id="IPR058395">
    <property type="entry name" value="DUF8082"/>
</dbReference>
<dbReference type="EMBL" id="DRBS01000372">
    <property type="protein sequence ID" value="HDD45182.1"/>
    <property type="molecule type" value="Genomic_DNA"/>
</dbReference>
<evidence type="ECO:0000313" key="3">
    <source>
        <dbReference type="EMBL" id="HDD45182.1"/>
    </source>
</evidence>
<dbReference type="AlphaFoldDB" id="A0A7C0U463"/>
<evidence type="ECO:0000259" key="2">
    <source>
        <dbReference type="Pfam" id="PF26309"/>
    </source>
</evidence>
<name>A0A7C0U463_DESA2</name>
<evidence type="ECO:0000259" key="1">
    <source>
        <dbReference type="Pfam" id="PF14332"/>
    </source>
</evidence>
<comment type="caution">
    <text evidence="3">The sequence shown here is derived from an EMBL/GenBank/DDBJ whole genome shotgun (WGS) entry which is preliminary data.</text>
</comment>
<protein>
    <submittedName>
        <fullName evidence="3">DUF4388 domain-containing protein</fullName>
    </submittedName>
</protein>
<dbReference type="Pfam" id="PF26309">
    <property type="entry name" value="DUF8082"/>
    <property type="match status" value="1"/>
</dbReference>
<feature type="domain" description="PatA-like N-terminal" evidence="1">
    <location>
        <begin position="6"/>
        <end position="94"/>
    </location>
</feature>
<dbReference type="InterPro" id="IPR025497">
    <property type="entry name" value="PatA-like_N"/>
</dbReference>
<dbReference type="Pfam" id="PF14332">
    <property type="entry name" value="DUF4388"/>
    <property type="match status" value="1"/>
</dbReference>
<feature type="domain" description="DUF8082" evidence="2">
    <location>
        <begin position="191"/>
        <end position="258"/>
    </location>
</feature>
<proteinExistence type="predicted"/>
<organism evidence="3">
    <name type="scientific">Desulfofervidus auxilii</name>
    <dbReference type="NCBI Taxonomy" id="1621989"/>
    <lineage>
        <taxon>Bacteria</taxon>
        <taxon>Pseudomonadati</taxon>
        <taxon>Thermodesulfobacteriota</taxon>
        <taxon>Candidatus Desulfofervidia</taxon>
        <taxon>Candidatus Desulfofervidales</taxon>
        <taxon>Candidatus Desulfofervidaceae</taxon>
        <taxon>Candidatus Desulfofervidus</taxon>
    </lineage>
</organism>
<accession>A0A7C0U463</accession>
<sequence length="261" mass="29445">MAEILKGNIQQINIIDLLGLLTKAKHSGRLSVITTEGEGFVFLNQGRIYAAMLGKKKGYEALFDLARLVEGDFSFEDKFSTSEKHFEEDTNILLKKITEDLKTFTSVTSSWNKIITLIPKPQEIALSAKEWVVVALSQKKLTISEIAQAGEIDPVEVLKIEKRLENLGLAKLQDKEKTVEEKTQKSIPPIFWKTLKAELASLIGPIAEAVIEDEIEGLNETKEAFPYDKISVLIERISQEIDEADRRTAFQKKMLDVLKRI</sequence>
<gene>
    <name evidence="3" type="ORF">ENG63_10045</name>
</gene>